<evidence type="ECO:0000256" key="7">
    <source>
        <dbReference type="ARBA" id="ARBA00023098"/>
    </source>
</evidence>
<keyword evidence="9 21" id="KW-0472">Membrane</keyword>
<dbReference type="GO" id="GO:0005783">
    <property type="term" value="C:endoplasmic reticulum"/>
    <property type="evidence" value="ECO:0007669"/>
    <property type="project" value="TreeGrafter"/>
</dbReference>
<reference evidence="22" key="1">
    <citation type="submission" date="2020-11" db="EMBL/GenBank/DDBJ databases">
        <title>Chlorella ohadii genome sequencing and assembly.</title>
        <authorList>
            <person name="Murik O."/>
            <person name="Treves H."/>
            <person name="Kedem I."/>
            <person name="Shotland Y."/>
            <person name="Kaplan A."/>
        </authorList>
    </citation>
    <scope>NUCLEOTIDE SEQUENCE</scope>
    <source>
        <strain evidence="22">1</strain>
    </source>
</reference>
<comment type="catalytic activity">
    <reaction evidence="17">
        <text>15-deoxy-Delta(12,14)-prostaglandin J2 + glutathione = 15-deoxy-Delta(12,14)-prostaglandin J2-S-(R)-glutathione</text>
        <dbReference type="Rhea" id="RHEA:75963"/>
        <dbReference type="ChEBI" id="CHEBI:57925"/>
        <dbReference type="ChEBI" id="CHEBI:85236"/>
        <dbReference type="ChEBI" id="CHEBI:194498"/>
    </reaction>
    <physiologicalReaction direction="left-to-right" evidence="17">
        <dbReference type="Rhea" id="RHEA:75964"/>
    </physiologicalReaction>
</comment>
<comment type="pathway">
    <text evidence="13">Lipid metabolism; leukotriene C4 biosynthesis.</text>
</comment>
<evidence type="ECO:0000256" key="12">
    <source>
        <dbReference type="ARBA" id="ARBA00023288"/>
    </source>
</evidence>
<dbReference type="AlphaFoldDB" id="A0AAD5E0W2"/>
<accession>A0AAD5E0W2</accession>
<evidence type="ECO:0000256" key="8">
    <source>
        <dbReference type="ARBA" id="ARBA00023128"/>
    </source>
</evidence>
<dbReference type="GO" id="GO:0005635">
    <property type="term" value="C:nuclear envelope"/>
    <property type="evidence" value="ECO:0007669"/>
    <property type="project" value="TreeGrafter"/>
</dbReference>
<evidence type="ECO:0000256" key="21">
    <source>
        <dbReference type="SAM" id="Phobius"/>
    </source>
</evidence>
<comment type="caution">
    <text evidence="22">The sequence shown here is derived from an EMBL/GenBank/DDBJ whole genome shotgun (WGS) entry which is preliminary data.</text>
</comment>
<feature type="transmembrane region" description="Helical" evidence="21">
    <location>
        <begin position="147"/>
        <end position="169"/>
    </location>
</feature>
<evidence type="ECO:0000256" key="20">
    <source>
        <dbReference type="ARBA" id="ARBA00076908"/>
    </source>
</evidence>
<gene>
    <name evidence="22" type="ORF">COHA_000530</name>
</gene>
<protein>
    <recommendedName>
        <fullName evidence="18">Glutathione S-transferase 3, mitochondrial</fullName>
        <ecNumber evidence="15">4.4.1.20</ecNumber>
    </recommendedName>
    <alternativeName>
        <fullName evidence="19">Glutathione peroxidase MGST3</fullName>
    </alternativeName>
    <alternativeName>
        <fullName evidence="20">LTC4 synthase MGST3</fullName>
    </alternativeName>
</protein>
<dbReference type="GO" id="GO:0004364">
    <property type="term" value="F:glutathione transferase activity"/>
    <property type="evidence" value="ECO:0007669"/>
    <property type="project" value="TreeGrafter"/>
</dbReference>
<evidence type="ECO:0000256" key="6">
    <source>
        <dbReference type="ARBA" id="ARBA00023002"/>
    </source>
</evidence>
<sequence>MIAATRLSAAPQRLLWSAGRTGRRAPLVVRALAVPDQYGYVMASVALTTALVQWQAIRVAIARRKVGLSYPKMFAEGDSEEARVFNCTQRSHQNTLEYFTGVVAMQALLGLQYPLVAAAAGTTWTLARVAYTLGYSTGDPSKRAPGAIASGLIHVLLILGTGVTGVRIATGL</sequence>
<evidence type="ECO:0000256" key="13">
    <source>
        <dbReference type="ARBA" id="ARBA00037884"/>
    </source>
</evidence>
<dbReference type="GO" id="GO:0004602">
    <property type="term" value="F:glutathione peroxidase activity"/>
    <property type="evidence" value="ECO:0007669"/>
    <property type="project" value="TreeGrafter"/>
</dbReference>
<keyword evidence="7" id="KW-0443">Lipid metabolism</keyword>
<dbReference type="EC" id="4.4.1.20" evidence="15"/>
<keyword evidence="3 21" id="KW-0812">Transmembrane</keyword>
<name>A0AAD5E0W2_9CHLO</name>
<evidence type="ECO:0000256" key="3">
    <source>
        <dbReference type="ARBA" id="ARBA00022692"/>
    </source>
</evidence>
<comment type="subcellular location">
    <subcellularLocation>
        <location evidence="1">Mitochondrion outer membrane</location>
        <topology evidence="1">Multi-pass membrane protein</topology>
    </subcellularLocation>
</comment>
<evidence type="ECO:0000313" key="23">
    <source>
        <dbReference type="Proteomes" id="UP001205105"/>
    </source>
</evidence>
<keyword evidence="8" id="KW-0496">Mitochondrion</keyword>
<evidence type="ECO:0000256" key="2">
    <source>
        <dbReference type="ARBA" id="ARBA00022679"/>
    </source>
</evidence>
<evidence type="ECO:0000256" key="17">
    <source>
        <dbReference type="ARBA" id="ARBA00051411"/>
    </source>
</evidence>
<comment type="catalytic activity">
    <reaction evidence="16">
        <text>leukotriene C4 = leukotriene A4 + glutathione</text>
        <dbReference type="Rhea" id="RHEA:17617"/>
        <dbReference type="ChEBI" id="CHEBI:57463"/>
        <dbReference type="ChEBI" id="CHEBI:57925"/>
        <dbReference type="ChEBI" id="CHEBI:57973"/>
        <dbReference type="EC" id="4.4.1.20"/>
    </reaction>
    <physiologicalReaction direction="right-to-left" evidence="16">
        <dbReference type="Rhea" id="RHEA:17619"/>
    </physiologicalReaction>
</comment>
<dbReference type="PANTHER" id="PTHR10250:SF26">
    <property type="entry name" value="GLUTATHIONE S-TRANSFERASE 3, MITOCHONDRIAL"/>
    <property type="match status" value="1"/>
</dbReference>
<keyword evidence="6" id="KW-0560">Oxidoreductase</keyword>
<evidence type="ECO:0000256" key="15">
    <source>
        <dbReference type="ARBA" id="ARBA00039056"/>
    </source>
</evidence>
<evidence type="ECO:0000313" key="22">
    <source>
        <dbReference type="EMBL" id="KAI7845985.1"/>
    </source>
</evidence>
<dbReference type="PANTHER" id="PTHR10250">
    <property type="entry name" value="MICROSOMAL GLUTATHIONE S-TRANSFERASE"/>
    <property type="match status" value="1"/>
</dbReference>
<dbReference type="Pfam" id="PF01124">
    <property type="entry name" value="MAPEG"/>
    <property type="match status" value="1"/>
</dbReference>
<evidence type="ECO:0000256" key="19">
    <source>
        <dbReference type="ARBA" id="ARBA00075145"/>
    </source>
</evidence>
<evidence type="ECO:0000256" key="10">
    <source>
        <dbReference type="ARBA" id="ARBA00023139"/>
    </source>
</evidence>
<dbReference type="InterPro" id="IPR050997">
    <property type="entry name" value="MAPEG"/>
</dbReference>
<keyword evidence="2" id="KW-0808">Transferase</keyword>
<dbReference type="InterPro" id="IPR001129">
    <property type="entry name" value="Membr-assoc_MAPEG"/>
</dbReference>
<keyword evidence="23" id="KW-1185">Reference proteome</keyword>
<evidence type="ECO:0000256" key="4">
    <source>
        <dbReference type="ARBA" id="ARBA00022787"/>
    </source>
</evidence>
<evidence type="ECO:0000256" key="5">
    <source>
        <dbReference type="ARBA" id="ARBA00022989"/>
    </source>
</evidence>
<evidence type="ECO:0000256" key="9">
    <source>
        <dbReference type="ARBA" id="ARBA00023136"/>
    </source>
</evidence>
<proteinExistence type="predicted"/>
<evidence type="ECO:0000256" key="16">
    <source>
        <dbReference type="ARBA" id="ARBA00049298"/>
    </source>
</evidence>
<dbReference type="GO" id="GO:0005741">
    <property type="term" value="C:mitochondrial outer membrane"/>
    <property type="evidence" value="ECO:0007669"/>
    <property type="project" value="UniProtKB-SubCell"/>
</dbReference>
<dbReference type="FunFam" id="1.20.120.550:FF:000004">
    <property type="entry name" value="Microsomal glutathione S-transferase 3"/>
    <property type="match status" value="1"/>
</dbReference>
<evidence type="ECO:0000256" key="1">
    <source>
        <dbReference type="ARBA" id="ARBA00004374"/>
    </source>
</evidence>
<dbReference type="SUPFAM" id="SSF161084">
    <property type="entry name" value="MAPEG domain-like"/>
    <property type="match status" value="1"/>
</dbReference>
<dbReference type="GO" id="GO:0006629">
    <property type="term" value="P:lipid metabolic process"/>
    <property type="evidence" value="ECO:0007669"/>
    <property type="project" value="UniProtKB-KW"/>
</dbReference>
<keyword evidence="10" id="KW-0564">Palmitate</keyword>
<dbReference type="InterPro" id="IPR023352">
    <property type="entry name" value="MAPEG-like_dom_sf"/>
</dbReference>
<dbReference type="EMBL" id="JADXDR010000011">
    <property type="protein sequence ID" value="KAI7845985.1"/>
    <property type="molecule type" value="Genomic_DNA"/>
</dbReference>
<organism evidence="22 23">
    <name type="scientific">Chlorella ohadii</name>
    <dbReference type="NCBI Taxonomy" id="2649997"/>
    <lineage>
        <taxon>Eukaryota</taxon>
        <taxon>Viridiplantae</taxon>
        <taxon>Chlorophyta</taxon>
        <taxon>core chlorophytes</taxon>
        <taxon>Trebouxiophyceae</taxon>
        <taxon>Chlorellales</taxon>
        <taxon>Chlorellaceae</taxon>
        <taxon>Chlorella clade</taxon>
        <taxon>Chlorella</taxon>
    </lineage>
</organism>
<comment type="pathway">
    <text evidence="14">Lipid metabolism; arachidonate metabolism.</text>
</comment>
<evidence type="ECO:0000256" key="14">
    <source>
        <dbReference type="ARBA" id="ARBA00037916"/>
    </source>
</evidence>
<dbReference type="GO" id="GO:0004464">
    <property type="term" value="F:leukotriene-C4 synthase activity"/>
    <property type="evidence" value="ECO:0007669"/>
    <property type="project" value="UniProtKB-EC"/>
</dbReference>
<evidence type="ECO:0000256" key="11">
    <source>
        <dbReference type="ARBA" id="ARBA00023239"/>
    </source>
</evidence>
<feature type="transmembrane region" description="Helical" evidence="21">
    <location>
        <begin position="98"/>
        <end position="127"/>
    </location>
</feature>
<evidence type="ECO:0000256" key="18">
    <source>
        <dbReference type="ARBA" id="ARBA00069748"/>
    </source>
</evidence>
<keyword evidence="11" id="KW-0456">Lyase</keyword>
<keyword evidence="5 21" id="KW-1133">Transmembrane helix</keyword>
<keyword evidence="12" id="KW-0449">Lipoprotein</keyword>
<keyword evidence="4" id="KW-1000">Mitochondrion outer membrane</keyword>
<dbReference type="GO" id="GO:0006691">
    <property type="term" value="P:leukotriene metabolic process"/>
    <property type="evidence" value="ECO:0007669"/>
    <property type="project" value="UniProtKB-ARBA"/>
</dbReference>
<dbReference type="Gene3D" id="1.20.120.550">
    <property type="entry name" value="Membrane associated eicosanoid/glutathione metabolism-like domain"/>
    <property type="match status" value="1"/>
</dbReference>
<dbReference type="Proteomes" id="UP001205105">
    <property type="component" value="Unassembled WGS sequence"/>
</dbReference>